<evidence type="ECO:0000313" key="2">
    <source>
        <dbReference type="WBParaSite" id="PDA_v2.g12863.t1"/>
    </source>
</evidence>
<evidence type="ECO:0000313" key="1">
    <source>
        <dbReference type="Proteomes" id="UP000887578"/>
    </source>
</evidence>
<proteinExistence type="predicted"/>
<dbReference type="PANTHER" id="PTHR31389:SF4">
    <property type="entry name" value="LD39211P"/>
    <property type="match status" value="1"/>
</dbReference>
<dbReference type="AlphaFoldDB" id="A0A914P674"/>
<reference evidence="2" key="1">
    <citation type="submission" date="2022-11" db="UniProtKB">
        <authorList>
            <consortium name="WormBaseParasite"/>
        </authorList>
    </citation>
    <scope>IDENTIFICATION</scope>
</reference>
<accession>A0A914P674</accession>
<dbReference type="PANTHER" id="PTHR31389">
    <property type="entry name" value="LD39211P"/>
    <property type="match status" value="1"/>
</dbReference>
<dbReference type="WBParaSite" id="PDA_v2.g12863.t1">
    <property type="protein sequence ID" value="PDA_v2.g12863.t1"/>
    <property type="gene ID" value="PDA_v2.g12863"/>
</dbReference>
<organism evidence="1 2">
    <name type="scientific">Panagrolaimus davidi</name>
    <dbReference type="NCBI Taxonomy" id="227884"/>
    <lineage>
        <taxon>Eukaryota</taxon>
        <taxon>Metazoa</taxon>
        <taxon>Ecdysozoa</taxon>
        <taxon>Nematoda</taxon>
        <taxon>Chromadorea</taxon>
        <taxon>Rhabditida</taxon>
        <taxon>Tylenchina</taxon>
        <taxon>Panagrolaimomorpha</taxon>
        <taxon>Panagrolaimoidea</taxon>
        <taxon>Panagrolaimidae</taxon>
        <taxon>Panagrolaimus</taxon>
    </lineage>
</organism>
<protein>
    <submittedName>
        <fullName evidence="2">Uncharacterized protein</fullName>
    </submittedName>
</protein>
<sequence>MAKRNQMFGATLYTVTKSKKSEAIIAKLVKCALEEGCMAPLVSFLFCIPSKLEKGEYADCHRFDQSALAILLAQCSDKQSDYFHESSLVVIQRM</sequence>
<dbReference type="Proteomes" id="UP000887578">
    <property type="component" value="Unplaced"/>
</dbReference>
<name>A0A914P674_9BILA</name>
<keyword evidence="1" id="KW-1185">Reference proteome</keyword>